<comment type="caution">
    <text evidence="2">The sequence shown here is derived from an EMBL/GenBank/DDBJ whole genome shotgun (WGS) entry which is preliminary data.</text>
</comment>
<feature type="transmembrane region" description="Helical" evidence="1">
    <location>
        <begin position="9"/>
        <end position="27"/>
    </location>
</feature>
<evidence type="ECO:0000256" key="1">
    <source>
        <dbReference type="SAM" id="Phobius"/>
    </source>
</evidence>
<accession>A0AAW3W4U3</accession>
<feature type="transmembrane region" description="Helical" evidence="1">
    <location>
        <begin position="33"/>
        <end position="54"/>
    </location>
</feature>
<evidence type="ECO:0000313" key="2">
    <source>
        <dbReference type="EMBL" id="MBC2473925.1"/>
    </source>
</evidence>
<dbReference type="Proteomes" id="UP001194098">
    <property type="component" value="Unassembled WGS sequence"/>
</dbReference>
<keyword evidence="1" id="KW-0472">Membrane</keyword>
<dbReference type="AlphaFoldDB" id="A0AAW3W4U3"/>
<gene>
    <name evidence="2" type="ORF">HGI39_04210</name>
</gene>
<sequence length="76" mass="8728">MKKKLIEALEWMGILIGLLVIYAIDTVFLKTEIFLVCCVLIGNSVICVSIMIMCEETFKGIIKFTKKRWRKSENGI</sequence>
<organism evidence="2 3">
    <name type="scientific">Clostridium beijerinckii</name>
    <name type="common">Clostridium MP</name>
    <dbReference type="NCBI Taxonomy" id="1520"/>
    <lineage>
        <taxon>Bacteria</taxon>
        <taxon>Bacillati</taxon>
        <taxon>Bacillota</taxon>
        <taxon>Clostridia</taxon>
        <taxon>Eubacteriales</taxon>
        <taxon>Clostridiaceae</taxon>
        <taxon>Clostridium</taxon>
    </lineage>
</organism>
<reference evidence="2" key="2">
    <citation type="journal article" date="2022" name="Nat. Biotechnol.">
        <title>Carbon-negative production of acetone and isopropanol by gas fermentation at industrial pilot scale.</title>
        <authorList>
            <person name="Liew F.E."/>
            <person name="Nogle R."/>
            <person name="Abdalla T."/>
            <person name="Rasor B.J."/>
            <person name="Canter C."/>
            <person name="Jensen R.O."/>
            <person name="Wang L."/>
            <person name="Strutz J."/>
            <person name="Chirania P."/>
            <person name="De Tissera S."/>
            <person name="Mueller A.P."/>
            <person name="Ruan Z."/>
            <person name="Gao A."/>
            <person name="Tran L."/>
            <person name="Engle N.L."/>
            <person name="Bromley J.C."/>
            <person name="Daniell J."/>
            <person name="Conrado R."/>
            <person name="Tschaplinski T.J."/>
            <person name="Giannone R.J."/>
            <person name="Hettich R.L."/>
            <person name="Karim A.S."/>
            <person name="Simpson S.D."/>
            <person name="Brown S.D."/>
            <person name="Leang C."/>
            <person name="Jewett M.C."/>
            <person name="Kopke M."/>
        </authorList>
    </citation>
    <scope>NUCLEOTIDE SEQUENCE</scope>
    <source>
        <strain evidence="2">DJ015</strain>
    </source>
</reference>
<protein>
    <submittedName>
        <fullName evidence="2">Uncharacterized protein</fullName>
    </submittedName>
</protein>
<name>A0AAW3W4U3_CLOBE</name>
<proteinExistence type="predicted"/>
<keyword evidence="1" id="KW-1133">Transmembrane helix</keyword>
<dbReference type="RefSeq" id="WP_171779938.1">
    <property type="nucleotide sequence ID" value="NZ_JABAGV010000007.1"/>
</dbReference>
<reference evidence="2" key="1">
    <citation type="submission" date="2020-04" db="EMBL/GenBank/DDBJ databases">
        <authorList>
            <person name="Brown S."/>
        </authorList>
    </citation>
    <scope>NUCLEOTIDE SEQUENCE</scope>
    <source>
        <strain evidence="2">DJ015</strain>
    </source>
</reference>
<dbReference type="EMBL" id="JABAGV010000007">
    <property type="protein sequence ID" value="MBC2473925.1"/>
    <property type="molecule type" value="Genomic_DNA"/>
</dbReference>
<evidence type="ECO:0000313" key="3">
    <source>
        <dbReference type="Proteomes" id="UP001194098"/>
    </source>
</evidence>
<keyword evidence="1" id="KW-0812">Transmembrane</keyword>